<dbReference type="InterPro" id="IPR036736">
    <property type="entry name" value="ACP-like_sf"/>
</dbReference>
<dbReference type="Proteomes" id="UP000552097">
    <property type="component" value="Unassembled WGS sequence"/>
</dbReference>
<dbReference type="RefSeq" id="WP_184921285.1">
    <property type="nucleotide sequence ID" value="NZ_JACHMO010000001.1"/>
</dbReference>
<dbReference type="EMBL" id="JACHMO010000001">
    <property type="protein sequence ID" value="MBB5803789.1"/>
    <property type="molecule type" value="Genomic_DNA"/>
</dbReference>
<evidence type="ECO:0000313" key="6">
    <source>
        <dbReference type="Proteomes" id="UP000552097"/>
    </source>
</evidence>
<keyword evidence="1 3" id="KW-0596">Phosphopantetheine</keyword>
<keyword evidence="2 3" id="KW-0597">Phosphoprotein</keyword>
<name>A0A7W9M1B0_9PSEU</name>
<proteinExistence type="inferred from homology"/>
<evidence type="ECO:0000256" key="3">
    <source>
        <dbReference type="HAMAP-Rule" id="MF_01217"/>
    </source>
</evidence>
<evidence type="ECO:0000256" key="1">
    <source>
        <dbReference type="ARBA" id="ARBA00022450"/>
    </source>
</evidence>
<comment type="function">
    <text evidence="3">Carrier of the growing fatty acid chain in fatty acid biosynthesis.</text>
</comment>
<dbReference type="GO" id="GO:0005737">
    <property type="term" value="C:cytoplasm"/>
    <property type="evidence" value="ECO:0007669"/>
    <property type="project" value="UniProtKB-SubCell"/>
</dbReference>
<keyword evidence="3" id="KW-0275">Fatty acid biosynthesis</keyword>
<accession>A0A7W9M1B0</accession>
<keyword evidence="3" id="KW-0443">Lipid metabolism</keyword>
<evidence type="ECO:0000259" key="4">
    <source>
        <dbReference type="PROSITE" id="PS50075"/>
    </source>
</evidence>
<dbReference type="Pfam" id="PF00550">
    <property type="entry name" value="PP-binding"/>
    <property type="match status" value="1"/>
</dbReference>
<comment type="subcellular location">
    <subcellularLocation>
        <location evidence="3">Cytoplasm</location>
    </subcellularLocation>
</comment>
<dbReference type="AlphaFoldDB" id="A0A7W9M1B0"/>
<dbReference type="Gene3D" id="1.10.1200.10">
    <property type="entry name" value="ACP-like"/>
    <property type="match status" value="1"/>
</dbReference>
<gene>
    <name evidence="3" type="primary">acpP</name>
    <name evidence="5" type="ORF">F4560_003557</name>
</gene>
<comment type="pathway">
    <text evidence="3">Lipid metabolism; fatty acid biosynthesis.</text>
</comment>
<sequence>MADDKRLAEDAEDLRELIADILELPVAEVTDDAHFIDELEVDSLSAMHIVINLEKRYGIKVTDEEFKAVDSFADVRELVAAKRGAGS</sequence>
<dbReference type="SUPFAM" id="SSF47336">
    <property type="entry name" value="ACP-like"/>
    <property type="match status" value="1"/>
</dbReference>
<dbReference type="InterPro" id="IPR009081">
    <property type="entry name" value="PP-bd_ACP"/>
</dbReference>
<keyword evidence="6" id="KW-1185">Reference proteome</keyword>
<comment type="PTM">
    <text evidence="3">4'-phosphopantetheine is transferred from CoA to a specific serine of apo-ACP by AcpS. This modification is essential for activity because fatty acids are bound in thioester linkage to the sulfhydryl of the prosthetic group.</text>
</comment>
<keyword evidence="3" id="KW-0276">Fatty acid metabolism</keyword>
<keyword evidence="3" id="KW-0444">Lipid biosynthesis</keyword>
<evidence type="ECO:0000256" key="2">
    <source>
        <dbReference type="ARBA" id="ARBA00022553"/>
    </source>
</evidence>
<keyword evidence="3" id="KW-0963">Cytoplasm</keyword>
<dbReference type="GO" id="GO:0000036">
    <property type="term" value="F:acyl carrier activity"/>
    <property type="evidence" value="ECO:0007669"/>
    <property type="project" value="UniProtKB-UniRule"/>
</dbReference>
<dbReference type="InterPro" id="IPR003231">
    <property type="entry name" value="ACP"/>
</dbReference>
<comment type="caution">
    <text evidence="5">The sequence shown here is derived from an EMBL/GenBank/DDBJ whole genome shotgun (WGS) entry which is preliminary data.</text>
</comment>
<feature type="domain" description="Carrier" evidence="4">
    <location>
        <begin position="8"/>
        <end position="83"/>
    </location>
</feature>
<dbReference type="UniPathway" id="UPA00094"/>
<dbReference type="HAMAP" id="MF_01217">
    <property type="entry name" value="Acyl_carrier"/>
    <property type="match status" value="1"/>
</dbReference>
<comment type="similarity">
    <text evidence="3">Belongs to the acyl carrier protein (ACP) family.</text>
</comment>
<feature type="modified residue" description="O-(pantetheine 4'-phosphoryl)serine" evidence="3">
    <location>
        <position position="43"/>
    </location>
</feature>
<organism evidence="5 6">
    <name type="scientific">Saccharothrix ecbatanensis</name>
    <dbReference type="NCBI Taxonomy" id="1105145"/>
    <lineage>
        <taxon>Bacteria</taxon>
        <taxon>Bacillati</taxon>
        <taxon>Actinomycetota</taxon>
        <taxon>Actinomycetes</taxon>
        <taxon>Pseudonocardiales</taxon>
        <taxon>Pseudonocardiaceae</taxon>
        <taxon>Saccharothrix</taxon>
    </lineage>
</organism>
<protein>
    <recommendedName>
        <fullName evidence="3">Acyl carrier protein</fullName>
        <shortName evidence="3">ACP</shortName>
    </recommendedName>
</protein>
<reference evidence="5 6" key="1">
    <citation type="submission" date="2020-08" db="EMBL/GenBank/DDBJ databases">
        <title>Sequencing the genomes of 1000 actinobacteria strains.</title>
        <authorList>
            <person name="Klenk H.-P."/>
        </authorList>
    </citation>
    <scope>NUCLEOTIDE SEQUENCE [LARGE SCALE GENOMIC DNA]</scope>
    <source>
        <strain evidence="5 6">DSM 45486</strain>
    </source>
</reference>
<dbReference type="PROSITE" id="PS50075">
    <property type="entry name" value="CARRIER"/>
    <property type="match status" value="1"/>
</dbReference>
<evidence type="ECO:0000313" key="5">
    <source>
        <dbReference type="EMBL" id="MBB5803789.1"/>
    </source>
</evidence>